<reference evidence="2 3" key="2">
    <citation type="submission" date="2023-10" db="EMBL/GenBank/DDBJ databases">
        <authorList>
            <person name="Han X.F."/>
        </authorList>
    </citation>
    <scope>NUCLEOTIDE SEQUENCE [LARGE SCALE GENOMIC DNA]</scope>
    <source>
        <strain evidence="2 3">KCTC 39840</strain>
    </source>
</reference>
<dbReference type="EMBL" id="JAWSTH010000194">
    <property type="protein sequence ID" value="MDW5598839.1"/>
    <property type="molecule type" value="Genomic_DNA"/>
</dbReference>
<dbReference type="Proteomes" id="UP001284601">
    <property type="component" value="Unassembled WGS sequence"/>
</dbReference>
<keyword evidence="1" id="KW-1133">Transmembrane helix</keyword>
<keyword evidence="1" id="KW-0472">Membrane</keyword>
<evidence type="ECO:0000313" key="3">
    <source>
        <dbReference type="Proteomes" id="UP001284601"/>
    </source>
</evidence>
<name>A0ABU4I0E9_9ACTN</name>
<comment type="caution">
    <text evidence="2">The sequence shown here is derived from an EMBL/GenBank/DDBJ whole genome shotgun (WGS) entry which is preliminary data.</text>
</comment>
<sequence>MNIAYKHLDAKLRIAELSVGQWIAALTGLGLGIVWGVYLSPLPPTPTLVSAIYFGTLPAIISVLSNLTSVSPAVLARSALGWRRRDGRFTPGPGDGVHGYRVVERRAPERDRGELGLADAADLSKLWETAR</sequence>
<proteinExistence type="predicted"/>
<reference evidence="3" key="1">
    <citation type="submission" date="2023-07" db="EMBL/GenBank/DDBJ databases">
        <title>Conexibacter stalactiti sp. nov., isolated from stalactites in a lava cave and emended description of the genus Conexibacter.</title>
        <authorList>
            <person name="Lee S.D."/>
        </authorList>
    </citation>
    <scope>NUCLEOTIDE SEQUENCE [LARGE SCALE GENOMIC DNA]</scope>
    <source>
        <strain evidence="3">KCTC 39840</strain>
    </source>
</reference>
<evidence type="ECO:0000256" key="1">
    <source>
        <dbReference type="SAM" id="Phobius"/>
    </source>
</evidence>
<feature type="transmembrane region" description="Helical" evidence="1">
    <location>
        <begin position="21"/>
        <end position="39"/>
    </location>
</feature>
<keyword evidence="1" id="KW-0812">Transmembrane</keyword>
<evidence type="ECO:0000313" key="2">
    <source>
        <dbReference type="EMBL" id="MDW5598839.1"/>
    </source>
</evidence>
<keyword evidence="3" id="KW-1185">Reference proteome</keyword>
<dbReference type="RefSeq" id="WP_318601431.1">
    <property type="nucleotide sequence ID" value="NZ_JAWSTH010000194.1"/>
</dbReference>
<feature type="transmembrane region" description="Helical" evidence="1">
    <location>
        <begin position="51"/>
        <end position="75"/>
    </location>
</feature>
<protein>
    <submittedName>
        <fullName evidence="2">Uncharacterized protein</fullName>
    </submittedName>
</protein>
<accession>A0ABU4I0E9</accession>
<gene>
    <name evidence="2" type="ORF">R7226_31060</name>
</gene>
<organism evidence="2 3">
    <name type="scientific">Conexibacter stalactiti</name>
    <dbReference type="NCBI Taxonomy" id="1940611"/>
    <lineage>
        <taxon>Bacteria</taxon>
        <taxon>Bacillati</taxon>
        <taxon>Actinomycetota</taxon>
        <taxon>Thermoleophilia</taxon>
        <taxon>Solirubrobacterales</taxon>
        <taxon>Conexibacteraceae</taxon>
        <taxon>Conexibacter</taxon>
    </lineage>
</organism>